<dbReference type="GO" id="GO:0006829">
    <property type="term" value="P:zinc ion transport"/>
    <property type="evidence" value="ECO:0007669"/>
    <property type="project" value="InterPro"/>
</dbReference>
<evidence type="ECO:0000313" key="10">
    <source>
        <dbReference type="Proteomes" id="UP000024404"/>
    </source>
</evidence>
<proteinExistence type="inferred from homology"/>
<comment type="subcellular location">
    <subcellularLocation>
        <location evidence="1">Membrane</location>
        <topology evidence="1">Multi-pass membrane protein</topology>
    </subcellularLocation>
</comment>
<dbReference type="EMBL" id="CMVM020000231">
    <property type="status" value="NOT_ANNOTATED_CDS"/>
    <property type="molecule type" value="Genomic_DNA"/>
</dbReference>
<dbReference type="EnsemblMetazoa" id="OVOC7743.1">
    <property type="protein sequence ID" value="OVOC7743.1"/>
    <property type="gene ID" value="WBGene00244552"/>
</dbReference>
<dbReference type="Pfam" id="PF01545">
    <property type="entry name" value="Cation_efflux"/>
    <property type="match status" value="1"/>
</dbReference>
<sequence>MMLRTAFLLEKPSFALFHICAFNGKFNELKGKLFRAAQPSRKRNVATEEVIEETRAILEFGLTREHLQNLPRKELFPKKAVYNVKDVYHKALEVHGSERGIQQRMLLYEKYLNQNPLYVERKKKKNQSISIAAEDAANAVKIAMGTNLLDVCFKLYGAFITGSKSLAAEGLHSSLDLSNQIILMYGIRWSKLNPTPTYPYGYGNARYIASLISGCWLFGFGGGVSLYHGITGLLHPHTIESPAWAFMILTMSFLLQGSSASYAWWKVRRKAKQCHMSFIEYVRTSADPSLSVVCLEDSASIFGTCISVSSIALSCVLQTSIPDSVGSVLIGILLGSVAAFIIRNNAMHLAGKSVPQVVINDIVAQLRHDDIIKSVHDVKAVAHGVGQVRFKAEVEYDGRTITNLYLSESCHIPSVIEEAKKIKDEEGLRRFMLHHGEHIVDRIADEVDRIEEVITKKHPDVKHVDLEPL</sequence>
<evidence type="ECO:0000256" key="1">
    <source>
        <dbReference type="ARBA" id="ARBA00004141"/>
    </source>
</evidence>
<accession>A0A8R1Y6G5</accession>
<dbReference type="GO" id="GO:0008324">
    <property type="term" value="F:monoatomic cation transmembrane transporter activity"/>
    <property type="evidence" value="ECO:0007669"/>
    <property type="project" value="InterPro"/>
</dbReference>
<keyword evidence="4 7" id="KW-0812">Transmembrane</keyword>
<feature type="transmembrane region" description="Helical" evidence="7">
    <location>
        <begin position="242"/>
        <end position="265"/>
    </location>
</feature>
<evidence type="ECO:0000256" key="3">
    <source>
        <dbReference type="ARBA" id="ARBA00022448"/>
    </source>
</evidence>
<organism evidence="9 10">
    <name type="scientific">Onchocerca volvulus</name>
    <dbReference type="NCBI Taxonomy" id="6282"/>
    <lineage>
        <taxon>Eukaryota</taxon>
        <taxon>Metazoa</taxon>
        <taxon>Ecdysozoa</taxon>
        <taxon>Nematoda</taxon>
        <taxon>Chromadorea</taxon>
        <taxon>Rhabditida</taxon>
        <taxon>Spirurina</taxon>
        <taxon>Spiruromorpha</taxon>
        <taxon>Filarioidea</taxon>
        <taxon>Onchocercidae</taxon>
        <taxon>Onchocerca</taxon>
    </lineage>
</organism>
<reference evidence="9" key="2">
    <citation type="submission" date="2022-06" db="UniProtKB">
        <authorList>
            <consortium name="EnsemblMetazoa"/>
        </authorList>
    </citation>
    <scope>IDENTIFICATION</scope>
</reference>
<dbReference type="InterPro" id="IPR058533">
    <property type="entry name" value="Cation_efflux_TM"/>
</dbReference>
<reference evidence="10" key="1">
    <citation type="submission" date="2013-10" db="EMBL/GenBank/DDBJ databases">
        <title>Genome sequencing of Onchocerca volvulus.</title>
        <authorList>
            <person name="Cotton J."/>
            <person name="Tsai J."/>
            <person name="Stanley E."/>
            <person name="Tracey A."/>
            <person name="Holroyd N."/>
            <person name="Lustigman S."/>
            <person name="Berriman M."/>
        </authorList>
    </citation>
    <scope>NUCLEOTIDE SEQUENCE</scope>
</reference>
<evidence type="ECO:0000313" key="9">
    <source>
        <dbReference type="EnsemblMetazoa" id="OVOC7743.1"/>
    </source>
</evidence>
<dbReference type="InterPro" id="IPR040177">
    <property type="entry name" value="SLC30A9"/>
</dbReference>
<feature type="transmembrane region" description="Helical" evidence="7">
    <location>
        <begin position="207"/>
        <end position="230"/>
    </location>
</feature>
<keyword evidence="3" id="KW-0813">Transport</keyword>
<evidence type="ECO:0000256" key="6">
    <source>
        <dbReference type="ARBA" id="ARBA00023136"/>
    </source>
</evidence>
<dbReference type="PANTHER" id="PTHR13414">
    <property type="entry name" value="HUEL-CATION TRANSPORTER"/>
    <property type="match status" value="1"/>
</dbReference>
<dbReference type="GO" id="GO:0006882">
    <property type="term" value="P:intracellular zinc ion homeostasis"/>
    <property type="evidence" value="ECO:0007669"/>
    <property type="project" value="TreeGrafter"/>
</dbReference>
<keyword evidence="5 7" id="KW-1133">Transmembrane helix</keyword>
<dbReference type="InterPro" id="IPR002524">
    <property type="entry name" value="Cation_efflux"/>
</dbReference>
<dbReference type="InterPro" id="IPR027469">
    <property type="entry name" value="Cation_efflux_TMD_sf"/>
</dbReference>
<feature type="domain" description="Cation efflux protein transmembrane" evidence="8">
    <location>
        <begin position="141"/>
        <end position="347"/>
    </location>
</feature>
<dbReference type="Gene3D" id="1.20.1510.10">
    <property type="entry name" value="Cation efflux protein transmembrane domain"/>
    <property type="match status" value="1"/>
</dbReference>
<dbReference type="GO" id="GO:0005783">
    <property type="term" value="C:endoplasmic reticulum"/>
    <property type="evidence" value="ECO:0007669"/>
    <property type="project" value="TreeGrafter"/>
</dbReference>
<evidence type="ECO:0000256" key="5">
    <source>
        <dbReference type="ARBA" id="ARBA00022989"/>
    </source>
</evidence>
<protein>
    <recommendedName>
        <fullName evidence="8">Cation efflux protein transmembrane domain-containing protein</fullName>
    </recommendedName>
</protein>
<evidence type="ECO:0000256" key="2">
    <source>
        <dbReference type="ARBA" id="ARBA00008873"/>
    </source>
</evidence>
<evidence type="ECO:0000256" key="4">
    <source>
        <dbReference type="ARBA" id="ARBA00022692"/>
    </source>
</evidence>
<keyword evidence="6 7" id="KW-0472">Membrane</keyword>
<dbReference type="AlphaFoldDB" id="A0A8R1Y6G5"/>
<dbReference type="PANTHER" id="PTHR13414:SF9">
    <property type="entry name" value="PROTON-COUPLED ZINC ANTIPORTER SLC30A9, MITOCHONDRIAL"/>
    <property type="match status" value="1"/>
</dbReference>
<dbReference type="SUPFAM" id="SSF161111">
    <property type="entry name" value="Cation efflux protein transmembrane domain-like"/>
    <property type="match status" value="1"/>
</dbReference>
<comment type="similarity">
    <text evidence="2">Belongs to the cation diffusion facilitator (CDF) transporter (TC 2.A.4) family. SLC30A subfamily.</text>
</comment>
<evidence type="ECO:0000256" key="7">
    <source>
        <dbReference type="SAM" id="Phobius"/>
    </source>
</evidence>
<dbReference type="GO" id="GO:0016020">
    <property type="term" value="C:membrane"/>
    <property type="evidence" value="ECO:0007669"/>
    <property type="project" value="UniProtKB-SubCell"/>
</dbReference>
<name>A0A8R1Y6G5_ONCVO</name>
<evidence type="ECO:0000259" key="8">
    <source>
        <dbReference type="Pfam" id="PF01545"/>
    </source>
</evidence>
<dbReference type="NCBIfam" id="TIGR01297">
    <property type="entry name" value="CDF"/>
    <property type="match status" value="1"/>
</dbReference>
<feature type="transmembrane region" description="Helical" evidence="7">
    <location>
        <begin position="299"/>
        <end position="319"/>
    </location>
</feature>
<keyword evidence="10" id="KW-1185">Reference proteome</keyword>
<feature type="transmembrane region" description="Helical" evidence="7">
    <location>
        <begin position="325"/>
        <end position="342"/>
    </location>
</feature>
<dbReference type="Proteomes" id="UP000024404">
    <property type="component" value="Unassembled WGS sequence"/>
</dbReference>